<dbReference type="EMBL" id="FR872582">
    <property type="protein sequence ID" value="CCB89162.1"/>
    <property type="molecule type" value="Genomic_DNA"/>
</dbReference>
<name>F8L8M3_SIMNZ</name>
<evidence type="ECO:0000313" key="2">
    <source>
        <dbReference type="Proteomes" id="UP000000496"/>
    </source>
</evidence>
<proteinExistence type="predicted"/>
<gene>
    <name evidence="1" type="ordered locus">SNE_A12850</name>
</gene>
<reference evidence="1 2" key="2">
    <citation type="journal article" date="2011" name="Mol. Biol. Evol.">
        <title>Unity in variety--the pan-genome of the Chlamydiae.</title>
        <authorList>
            <person name="Collingro A."/>
            <person name="Tischler P."/>
            <person name="Weinmaier T."/>
            <person name="Penz T."/>
            <person name="Heinz E."/>
            <person name="Brunham R.C."/>
            <person name="Read T.D."/>
            <person name="Bavoil P.M."/>
            <person name="Sachse K."/>
            <person name="Kahane S."/>
            <person name="Friedman M.G."/>
            <person name="Rattei T."/>
            <person name="Myers G.S."/>
            <person name="Horn M."/>
        </authorList>
    </citation>
    <scope>NUCLEOTIDE SEQUENCE [LARGE SCALE GENOMIC DNA]</scope>
    <source>
        <strain evidence="2">ATCC VR-1471 / Z</strain>
    </source>
</reference>
<dbReference type="AlphaFoldDB" id="F8L8M3"/>
<dbReference type="HOGENOM" id="CLU_2025179_0_0_0"/>
<dbReference type="KEGG" id="sng:SNE_A12850"/>
<keyword evidence="2" id="KW-1185">Reference proteome</keyword>
<accession>F8L8M3</accession>
<sequence length="122" mass="13983">MAGRIFLGCIRTFYPHPNYSLNLWGQLRSCSYSTTNKANTQGRTVFNSQVSPENNYLKTKEIKQAPPFIQDRLATASPEEIASDRDLLNELARQYETTKTDEDFIEGTKFCMEMMKSRLSGQ</sequence>
<organism evidence="1 2">
    <name type="scientific">Simkania negevensis (strain ATCC VR-1471 / DSM 27360 / Z)</name>
    <dbReference type="NCBI Taxonomy" id="331113"/>
    <lineage>
        <taxon>Bacteria</taxon>
        <taxon>Pseudomonadati</taxon>
        <taxon>Chlamydiota</taxon>
        <taxon>Chlamydiia</taxon>
        <taxon>Parachlamydiales</taxon>
        <taxon>Simkaniaceae</taxon>
        <taxon>Simkania</taxon>
    </lineage>
</organism>
<reference key="1">
    <citation type="journal article" date="2011" name="Mol. Biol. Evol.">
        <title>Unity in variety -- the pan-genome of the Chlamydiae.</title>
        <authorList>
            <person name="Collingro A."/>
            <person name="Tischler P."/>
            <person name="Weinmaier T."/>
            <person name="Penz T."/>
            <person name="Heinz E."/>
            <person name="Brunham R.C."/>
            <person name="Read T.D."/>
            <person name="Bavoil P.M."/>
            <person name="Sachse K."/>
            <person name="Kahane S."/>
            <person name="Friedman M.G."/>
            <person name="Rattei T."/>
            <person name="Myers G.S.A."/>
            <person name="Horn M."/>
        </authorList>
    </citation>
    <scope>NUCLEOTIDE SEQUENCE</scope>
    <source>
        <strain>Z</strain>
    </source>
</reference>
<protein>
    <submittedName>
        <fullName evidence="1">Uncharacterized protein</fullName>
    </submittedName>
</protein>
<evidence type="ECO:0000313" key="1">
    <source>
        <dbReference type="EMBL" id="CCB89162.1"/>
    </source>
</evidence>
<dbReference type="RefSeq" id="WP_013943629.1">
    <property type="nucleotide sequence ID" value="NC_015713.1"/>
</dbReference>
<dbReference type="Proteomes" id="UP000000496">
    <property type="component" value="Chromosome gsn.131"/>
</dbReference>